<evidence type="ECO:0000313" key="3">
    <source>
        <dbReference type="Proteomes" id="UP000008672"/>
    </source>
</evidence>
<protein>
    <submittedName>
        <fullName evidence="2">Uncharacterized protein</fullName>
    </submittedName>
</protein>
<feature type="region of interest" description="Disordered" evidence="1">
    <location>
        <begin position="38"/>
        <end position="128"/>
    </location>
</feature>
<dbReference type="EMBL" id="AFYH01199148">
    <property type="status" value="NOT_ANNOTATED_CDS"/>
    <property type="molecule type" value="Genomic_DNA"/>
</dbReference>
<dbReference type="PANTHER" id="PTHR21038:SF3">
    <property type="entry name" value="UAP56-INTERACTING FACTOR"/>
    <property type="match status" value="1"/>
</dbReference>
<dbReference type="GeneTree" id="ENSGT00390000012807"/>
<proteinExistence type="predicted"/>
<dbReference type="Pfam" id="PF07078">
    <property type="entry name" value="FYTT"/>
    <property type="match status" value="1"/>
</dbReference>
<dbReference type="Bgee" id="ENSLACG00000005906">
    <property type="expression patterns" value="Expressed in post-anal tail muscle and 6 other cell types or tissues"/>
</dbReference>
<gene>
    <name evidence="2" type="primary">SI:DKEY-17O15.2</name>
</gene>
<dbReference type="HOGENOM" id="CLU_895852_0_0_1"/>
<dbReference type="eggNOG" id="ENOG502S8UJ">
    <property type="taxonomic scope" value="Eukaryota"/>
</dbReference>
<dbReference type="GeneID" id="102360070"/>
<reference evidence="2" key="3">
    <citation type="submission" date="2025-09" db="UniProtKB">
        <authorList>
            <consortium name="Ensembl"/>
        </authorList>
    </citation>
    <scope>IDENTIFICATION</scope>
</reference>
<dbReference type="AlphaFoldDB" id="H3AAI7"/>
<dbReference type="RefSeq" id="XP_006008764.1">
    <property type="nucleotide sequence ID" value="XM_006008702.3"/>
</dbReference>
<dbReference type="InParanoid" id="H3AAI7"/>
<reference evidence="3" key="1">
    <citation type="submission" date="2011-08" db="EMBL/GenBank/DDBJ databases">
        <title>The draft genome of Latimeria chalumnae.</title>
        <authorList>
            <person name="Di Palma F."/>
            <person name="Alfoldi J."/>
            <person name="Johnson J."/>
            <person name="Berlin A."/>
            <person name="Gnerre S."/>
            <person name="Jaffe D."/>
            <person name="MacCallum I."/>
            <person name="Young S."/>
            <person name="Walker B.J."/>
            <person name="Lander E."/>
            <person name="Lindblad-Toh K."/>
        </authorList>
    </citation>
    <scope>NUCLEOTIDE SEQUENCE [LARGE SCALE GENOMIC DNA]</scope>
    <source>
        <strain evidence="3">Wild caught</strain>
    </source>
</reference>
<sequence>MGESSIEPTPMEVECGSEKIDMSLDDLIKINRKEHKATNSVLNRKAQQARKRNISAGKQQHWFRQRTQNQQGLGFKRNVAQQGYNTRQSRSIRRGPSTRKAAGPSKGIASVNYQAKKKGDFPNSVTISNNDQLGAQRRQPRIQGRFRQTPRAAQVTARRIPAQNKRLQQRQQMQRQQRVTRMNFNRGLPPLQTKIKTGQRKERTRRWQQQPGSGSILTVSVSNPRAGQQKLPYKPRVKRPVLPERKATEPLAHPQPKGVPLRFNFRAMANQTHVTLNERFSCLKIKRSSIVSKRGGRTVTLS</sequence>
<dbReference type="GO" id="GO:0006406">
    <property type="term" value="P:mRNA export from nucleus"/>
    <property type="evidence" value="ECO:0007669"/>
    <property type="project" value="InterPro"/>
</dbReference>
<dbReference type="Ensembl" id="ENSLACT00000006712.1">
    <property type="protein sequence ID" value="ENSLACP00000006658.1"/>
    <property type="gene ID" value="ENSLACG00000005906.1"/>
</dbReference>
<dbReference type="PANTHER" id="PTHR21038">
    <property type="entry name" value="40-2-3 PROTEIN-RELATED"/>
    <property type="match status" value="1"/>
</dbReference>
<feature type="compositionally biased region" description="Polar residues" evidence="1">
    <location>
        <begin position="207"/>
        <end position="226"/>
    </location>
</feature>
<dbReference type="EMBL" id="AFYH01199147">
    <property type="status" value="NOT_ANNOTATED_CDS"/>
    <property type="molecule type" value="Genomic_DNA"/>
</dbReference>
<dbReference type="GO" id="GO:0016607">
    <property type="term" value="C:nuclear speck"/>
    <property type="evidence" value="ECO:0007669"/>
    <property type="project" value="TreeGrafter"/>
</dbReference>
<evidence type="ECO:0000256" key="1">
    <source>
        <dbReference type="SAM" id="MobiDB-lite"/>
    </source>
</evidence>
<keyword evidence="3" id="KW-1185">Reference proteome</keyword>
<organism evidence="2 3">
    <name type="scientific">Latimeria chalumnae</name>
    <name type="common">Coelacanth</name>
    <dbReference type="NCBI Taxonomy" id="7897"/>
    <lineage>
        <taxon>Eukaryota</taxon>
        <taxon>Metazoa</taxon>
        <taxon>Chordata</taxon>
        <taxon>Craniata</taxon>
        <taxon>Vertebrata</taxon>
        <taxon>Euteleostomi</taxon>
        <taxon>Coelacanthiformes</taxon>
        <taxon>Coelacanthidae</taxon>
        <taxon>Latimeria</taxon>
    </lineage>
</organism>
<dbReference type="OMA" id="QFNRRQF"/>
<dbReference type="OrthoDB" id="9898865at2759"/>
<dbReference type="GO" id="GO:0003729">
    <property type="term" value="F:mRNA binding"/>
    <property type="evidence" value="ECO:0007669"/>
    <property type="project" value="InterPro"/>
</dbReference>
<dbReference type="Proteomes" id="UP000008672">
    <property type="component" value="Unassembled WGS sequence"/>
</dbReference>
<dbReference type="EMBL" id="AFYH01199149">
    <property type="status" value="NOT_ANNOTATED_CDS"/>
    <property type="molecule type" value="Genomic_DNA"/>
</dbReference>
<feature type="compositionally biased region" description="Polar residues" evidence="1">
    <location>
        <begin position="79"/>
        <end position="89"/>
    </location>
</feature>
<reference evidence="2" key="2">
    <citation type="submission" date="2025-08" db="UniProtKB">
        <authorList>
            <consortium name="Ensembl"/>
        </authorList>
    </citation>
    <scope>IDENTIFICATION</scope>
</reference>
<feature type="region of interest" description="Disordered" evidence="1">
    <location>
        <begin position="196"/>
        <end position="255"/>
    </location>
</feature>
<evidence type="ECO:0000313" key="2">
    <source>
        <dbReference type="Ensembl" id="ENSLACP00000006658.1"/>
    </source>
</evidence>
<dbReference type="InterPro" id="IPR009782">
    <property type="entry name" value="FYTTD1"/>
</dbReference>
<accession>H3AAI7</accession>
<dbReference type="KEGG" id="lcm:102360070"/>
<name>H3AAI7_LATCH</name>